<sequence>MTSLPKLNVPQGTDISPVAILPQDSMPPKRSRTSVRMATQSKTLDGNSRSEALFPWLKPDLPDSRPTPRPDPLRPTREKTFTLSSTDAEFENEQKILRKKREQYHQFHRNWMRPFYGSKVDQEEYRKMLQIKLANISLFSRRGIREQLKNQMAEKYDDYQKFQKEKLQETEQAFSYDEDCINKDKRDRRNKGLYLSNFRNENKRIIEQNERLKRENRINTAIHEQELLRYNPVNWSQTLR</sequence>
<evidence type="ECO:0000256" key="1">
    <source>
        <dbReference type="SAM" id="MobiDB-lite"/>
    </source>
</evidence>
<keyword evidence="3" id="KW-1185">Reference proteome</keyword>
<comment type="caution">
    <text evidence="2">The sequence shown here is derived from an EMBL/GenBank/DDBJ whole genome shotgun (WGS) entry which is preliminary data.</text>
</comment>
<feature type="compositionally biased region" description="Basic and acidic residues" evidence="1">
    <location>
        <begin position="60"/>
        <end position="78"/>
    </location>
</feature>
<evidence type="ECO:0000313" key="2">
    <source>
        <dbReference type="EMBL" id="KAJ8046944.1"/>
    </source>
</evidence>
<feature type="region of interest" description="Disordered" evidence="1">
    <location>
        <begin position="1"/>
        <end position="78"/>
    </location>
</feature>
<accession>A0A9Q1CLX9</accession>
<dbReference type="OrthoDB" id="9992297at2759"/>
<organism evidence="2 3">
    <name type="scientific">Holothuria leucospilota</name>
    <name type="common">Black long sea cucumber</name>
    <name type="synonym">Mertensiothuria leucospilota</name>
    <dbReference type="NCBI Taxonomy" id="206669"/>
    <lineage>
        <taxon>Eukaryota</taxon>
        <taxon>Metazoa</taxon>
        <taxon>Echinodermata</taxon>
        <taxon>Eleutherozoa</taxon>
        <taxon>Echinozoa</taxon>
        <taxon>Holothuroidea</taxon>
        <taxon>Aspidochirotacea</taxon>
        <taxon>Aspidochirotida</taxon>
        <taxon>Holothuriidae</taxon>
        <taxon>Holothuria</taxon>
    </lineage>
</organism>
<evidence type="ECO:0000313" key="3">
    <source>
        <dbReference type="Proteomes" id="UP001152320"/>
    </source>
</evidence>
<name>A0A9Q1CLX9_HOLLE</name>
<reference evidence="2" key="1">
    <citation type="submission" date="2021-10" db="EMBL/GenBank/DDBJ databases">
        <title>Tropical sea cucumber genome reveals ecological adaptation and Cuvierian tubules defense mechanism.</title>
        <authorList>
            <person name="Chen T."/>
        </authorList>
    </citation>
    <scope>NUCLEOTIDE SEQUENCE</scope>
    <source>
        <strain evidence="2">Nanhai2018</strain>
        <tissue evidence="2">Muscle</tissue>
    </source>
</reference>
<proteinExistence type="predicted"/>
<protein>
    <submittedName>
        <fullName evidence="2">Uncharacterized protein</fullName>
    </submittedName>
</protein>
<feature type="compositionally biased region" description="Polar residues" evidence="1">
    <location>
        <begin position="34"/>
        <end position="50"/>
    </location>
</feature>
<gene>
    <name evidence="2" type="ORF">HOLleu_05790</name>
</gene>
<dbReference type="EMBL" id="JAIZAY010000002">
    <property type="protein sequence ID" value="KAJ8046944.1"/>
    <property type="molecule type" value="Genomic_DNA"/>
</dbReference>
<dbReference type="Proteomes" id="UP001152320">
    <property type="component" value="Chromosome 2"/>
</dbReference>
<feature type="compositionally biased region" description="Polar residues" evidence="1">
    <location>
        <begin position="1"/>
        <end position="14"/>
    </location>
</feature>
<dbReference type="AlphaFoldDB" id="A0A9Q1CLX9"/>